<feature type="compositionally biased region" description="Basic residues" evidence="10">
    <location>
        <begin position="253"/>
        <end position="264"/>
    </location>
</feature>
<feature type="compositionally biased region" description="Acidic residues" evidence="10">
    <location>
        <begin position="228"/>
        <end position="243"/>
    </location>
</feature>
<evidence type="ECO:0000256" key="10">
    <source>
        <dbReference type="SAM" id="MobiDB-lite"/>
    </source>
</evidence>
<dbReference type="InterPro" id="IPR014881">
    <property type="entry name" value="NOB1_Zn-bd"/>
</dbReference>
<reference evidence="14" key="3">
    <citation type="submission" date="2018-10" db="EMBL/GenBank/DDBJ databases">
        <authorList>
            <person name="Hovde B."/>
            <person name="Zhang X."/>
        </authorList>
    </citation>
    <scope>NUCLEOTIDE SEQUENCE [LARGE SCALE GENOMIC DNA]</scope>
    <source>
        <strain evidence="14">UTEX 25</strain>
    </source>
</reference>
<dbReference type="Proteomes" id="UP000279271">
    <property type="component" value="Unassembled WGS sequence"/>
</dbReference>
<reference evidence="14" key="4">
    <citation type="submission" date="2018-11" db="EMBL/GenBank/DDBJ databases">
        <title>Characterization of plant carbon substrate utilization by Auxenochlorella protothecoides.</title>
        <authorList>
            <person name="Vogler B.W."/>
            <person name="Starkenburg S.R."/>
            <person name="Sudasinghe N."/>
            <person name="Schambach J.Y."/>
            <person name="Rollin J.A."/>
            <person name="Pattathil S."/>
            <person name="Barry A.N."/>
        </authorList>
    </citation>
    <scope>NUCLEOTIDE SEQUENCE [LARGE SCALE GENOMIC DNA]</scope>
    <source>
        <strain evidence="14">UTEX 25</strain>
    </source>
</reference>
<evidence type="ECO:0000256" key="8">
    <source>
        <dbReference type="PIRNR" id="PIRNR037125"/>
    </source>
</evidence>
<feature type="binding site" evidence="9">
    <location>
        <position position="374"/>
    </location>
    <ligand>
        <name>Zn(2+)</name>
        <dbReference type="ChEBI" id="CHEBI:29105"/>
    </ligand>
</feature>
<dbReference type="GO" id="GO:0005737">
    <property type="term" value="C:cytoplasm"/>
    <property type="evidence" value="ECO:0007669"/>
    <property type="project" value="UniProtKB-ARBA"/>
</dbReference>
<evidence type="ECO:0000256" key="2">
    <source>
        <dbReference type="ARBA" id="ARBA00005858"/>
    </source>
</evidence>
<comment type="similarity">
    <text evidence="2 8">Belongs to the NOB1 family.</text>
</comment>
<evidence type="ECO:0000256" key="7">
    <source>
        <dbReference type="ARBA" id="ARBA00023242"/>
    </source>
</evidence>
<dbReference type="PANTHER" id="PTHR12814">
    <property type="entry name" value="RNA-BINDING PROTEIN NOB1"/>
    <property type="match status" value="1"/>
</dbReference>
<dbReference type="Pfam" id="PF08772">
    <property type="entry name" value="Zn_ribbon_NOB1"/>
    <property type="match status" value="1"/>
</dbReference>
<proteinExistence type="inferred from homology"/>
<evidence type="ECO:0000313" key="14">
    <source>
        <dbReference type="EMBL" id="RMZ53534.1"/>
    </source>
</evidence>
<feature type="domain" description="Nin one binding (NOB1) Zn-ribbon-like" evidence="11">
    <location>
        <begin position="349"/>
        <end position="418"/>
    </location>
</feature>
<feature type="compositionally biased region" description="Low complexity" evidence="10">
    <location>
        <begin position="304"/>
        <end position="316"/>
    </location>
</feature>
<reference evidence="13" key="1">
    <citation type="submission" date="2015-08" db="EMBL/GenBank/DDBJ databases">
        <authorList>
            <person name="Babu N.S."/>
            <person name="Beckwith C.J."/>
            <person name="Beseler K.G."/>
            <person name="Brison A."/>
            <person name="Carone J.V."/>
            <person name="Caskin T.P."/>
            <person name="Diamond M."/>
            <person name="Durham M.E."/>
            <person name="Foxe J.M."/>
            <person name="Go M."/>
            <person name="Henderson B.A."/>
            <person name="Jones I.B."/>
            <person name="McGettigan J.A."/>
            <person name="Micheletti S.J."/>
            <person name="Nasrallah M.E."/>
            <person name="Ortiz D."/>
            <person name="Piller C.R."/>
            <person name="Privatt S.R."/>
            <person name="Schneider S.L."/>
            <person name="Sharp S."/>
            <person name="Smith T.C."/>
            <person name="Stanton J.D."/>
            <person name="Ullery H.E."/>
            <person name="Wilson R.J."/>
            <person name="Serrano M.G."/>
            <person name="Buck G."/>
            <person name="Lee V."/>
            <person name="Wang Y."/>
            <person name="Carvalho R."/>
            <person name="Voegtly L."/>
            <person name="Shi R."/>
            <person name="Duckworth R."/>
            <person name="Johnson A."/>
            <person name="Loviza R."/>
            <person name="Walstead R."/>
            <person name="Shah Z."/>
            <person name="Kiflezghi M."/>
            <person name="Wade K."/>
            <person name="Ball S.L."/>
            <person name="Bradley K.W."/>
            <person name="Asai D.J."/>
            <person name="Bowman C.A."/>
            <person name="Russell D.A."/>
            <person name="Pope W.H."/>
            <person name="Jacobs-Sera D."/>
            <person name="Hendrix R.W."/>
            <person name="Hatfull G.F."/>
        </authorList>
    </citation>
    <scope>NUCLEOTIDE SEQUENCE</scope>
</reference>
<dbReference type="GO" id="GO:0030688">
    <property type="term" value="C:preribosome, small subunit precursor"/>
    <property type="evidence" value="ECO:0007669"/>
    <property type="project" value="TreeGrafter"/>
</dbReference>
<name>A0A1D1ZWN8_AUXPR</name>
<evidence type="ECO:0000256" key="3">
    <source>
        <dbReference type="ARBA" id="ARBA00022722"/>
    </source>
</evidence>
<dbReference type="GO" id="GO:0030490">
    <property type="term" value="P:maturation of SSU-rRNA"/>
    <property type="evidence" value="ECO:0007669"/>
    <property type="project" value="TreeGrafter"/>
</dbReference>
<keyword evidence="4 8" id="KW-0479">Metal-binding</keyword>
<dbReference type="SUPFAM" id="SSF144206">
    <property type="entry name" value="NOB1 zinc finger-like"/>
    <property type="match status" value="1"/>
</dbReference>
<dbReference type="GO" id="GO:0046872">
    <property type="term" value="F:metal ion binding"/>
    <property type="evidence" value="ECO:0007669"/>
    <property type="project" value="UniProtKB-UniRule"/>
</dbReference>
<evidence type="ECO:0000256" key="5">
    <source>
        <dbReference type="ARBA" id="ARBA00022801"/>
    </source>
</evidence>
<keyword evidence="6 8" id="KW-0862">Zinc</keyword>
<dbReference type="InterPro" id="IPR017117">
    <property type="entry name" value="Nob1_euk"/>
</dbReference>
<feature type="compositionally biased region" description="Low complexity" evidence="10">
    <location>
        <begin position="268"/>
        <end position="288"/>
    </location>
</feature>
<dbReference type="PIRSF" id="PIRSF037125">
    <property type="entry name" value="D-site_20S_pre-rRNA_nuclease"/>
    <property type="match status" value="1"/>
</dbReference>
<dbReference type="PANTHER" id="PTHR12814:SF2">
    <property type="entry name" value="RNA-BINDING PROTEIN NOB1"/>
    <property type="match status" value="1"/>
</dbReference>
<sequence length="499" mass="53049">MSWASIAKKAAPAIPSTDIGPDESVDVAVLDANAIISGQGLLLLAKLANRAVTTPEVLAEVRDKKSRATLEALPYTLEATEPAEEDVKAVLRFARATGDAHALSSADVRLIALTRMLEIARHGPRRVRDLPPPLKIVSRRVKETRTLPGWGEGGDNWAEMERLNAAEEAAEQEALAAAAGTGSHVAAQMQALALEERETADGDTEAARAARALAEAAVAAGSSSGGDDSSDDDGDREDAEEGEWTTAAATPNKARRQRRRAIRHAQREAAAAAAAAEEAECSGSSSGGEESGDEEGEGCEAEARSQSGDDAGPSPAAASSVCVLTADFAMQNVILQMGLRLVTPDNRRVTRLSRWVLRCGACFQVSKEVGRVFCARCGNAAMERVHVSVSPEGVEQYGVRKRHVLRGTRFALPKPRGGRAKDVILAEDVLMQRTGKARRRAARKAEGEVDPFAAEYTTDTWHQAAGLGAMADKGAAALLAGWKHNPNERKHVATNRRRK</sequence>
<dbReference type="Pfam" id="PF17146">
    <property type="entry name" value="PIN_6"/>
    <property type="match status" value="1"/>
</dbReference>
<dbReference type="InterPro" id="IPR033411">
    <property type="entry name" value="Ribonuclease_PIN"/>
</dbReference>
<dbReference type="InterPro" id="IPR039907">
    <property type="entry name" value="NOB1"/>
</dbReference>
<feature type="domain" description="Ribonuclease PIN" evidence="12">
    <location>
        <begin position="29"/>
        <end position="117"/>
    </location>
</feature>
<comment type="subcellular location">
    <subcellularLocation>
        <location evidence="1">Nucleus</location>
    </subcellularLocation>
</comment>
<evidence type="ECO:0000256" key="9">
    <source>
        <dbReference type="PIRSR" id="PIRSR037125-1"/>
    </source>
</evidence>
<evidence type="ECO:0000259" key="11">
    <source>
        <dbReference type="Pfam" id="PF08772"/>
    </source>
</evidence>
<evidence type="ECO:0008006" key="16">
    <source>
        <dbReference type="Google" id="ProtNLM"/>
    </source>
</evidence>
<feature type="binding site" evidence="9">
    <location>
        <position position="362"/>
    </location>
    <ligand>
        <name>Zn(2+)</name>
        <dbReference type="ChEBI" id="CHEBI:29105"/>
    </ligand>
</feature>
<accession>A0A1D1ZWN8</accession>
<evidence type="ECO:0000256" key="4">
    <source>
        <dbReference type="ARBA" id="ARBA00022723"/>
    </source>
</evidence>
<dbReference type="EMBL" id="QOKY01000197">
    <property type="protein sequence ID" value="RMZ53534.1"/>
    <property type="molecule type" value="Genomic_DNA"/>
</dbReference>
<feature type="compositionally biased region" description="Acidic residues" evidence="10">
    <location>
        <begin position="290"/>
        <end position="300"/>
    </location>
</feature>
<organism evidence="13">
    <name type="scientific">Auxenochlorella protothecoides</name>
    <name type="common">Green microalga</name>
    <name type="synonym">Chlorella protothecoides</name>
    <dbReference type="NCBI Taxonomy" id="3075"/>
    <lineage>
        <taxon>Eukaryota</taxon>
        <taxon>Viridiplantae</taxon>
        <taxon>Chlorophyta</taxon>
        <taxon>core chlorophytes</taxon>
        <taxon>Trebouxiophyceae</taxon>
        <taxon>Chlorellales</taxon>
        <taxon>Chlorellaceae</taxon>
        <taxon>Auxenochlorella</taxon>
    </lineage>
</organism>
<dbReference type="FunFam" id="3.40.50.1010:FF:000020">
    <property type="entry name" value="20S-pre-rRNA D-site endonuclease NOB1"/>
    <property type="match status" value="1"/>
</dbReference>
<evidence type="ECO:0000256" key="6">
    <source>
        <dbReference type="ARBA" id="ARBA00022833"/>
    </source>
</evidence>
<dbReference type="CDD" id="cd09876">
    <property type="entry name" value="PIN_Nob1-like"/>
    <property type="match status" value="1"/>
</dbReference>
<feature type="compositionally biased region" description="Low complexity" evidence="10">
    <location>
        <begin position="212"/>
        <end position="227"/>
    </location>
</feature>
<protein>
    <recommendedName>
        <fullName evidence="16">RNA-binding protein NOB1</fullName>
    </recommendedName>
</protein>
<reference evidence="15" key="2">
    <citation type="journal article" date="2018" name="Algal Res.">
        <title>Characterization of plant carbon substrate utilization by Auxenochlorella protothecoides.</title>
        <authorList>
            <person name="Vogler B.W."/>
            <person name="Starkenburg S.R."/>
            <person name="Sudasinghe N."/>
            <person name="Schambach J.Y."/>
            <person name="Rollin J.A."/>
            <person name="Pattathil S."/>
            <person name="Barry A.N."/>
        </authorList>
    </citation>
    <scope>NUCLEOTIDE SEQUENCE [LARGE SCALE GENOMIC DNA]</scope>
    <source>
        <strain evidence="15">UTEX 25</strain>
    </source>
</reference>
<dbReference type="GO" id="GO:0031981">
    <property type="term" value="C:nuclear lumen"/>
    <property type="evidence" value="ECO:0007669"/>
    <property type="project" value="UniProtKB-ARBA"/>
</dbReference>
<dbReference type="Gene3D" id="3.40.50.1010">
    <property type="entry name" value="5'-nuclease"/>
    <property type="match status" value="1"/>
</dbReference>
<feature type="region of interest" description="Disordered" evidence="10">
    <location>
        <begin position="212"/>
        <end position="316"/>
    </location>
</feature>
<dbReference type="AlphaFoldDB" id="A0A1D1ZWN8"/>
<evidence type="ECO:0000256" key="1">
    <source>
        <dbReference type="ARBA" id="ARBA00004123"/>
    </source>
</evidence>
<feature type="binding site" evidence="9">
    <location>
        <position position="359"/>
    </location>
    <ligand>
        <name>Zn(2+)</name>
        <dbReference type="ChEBI" id="CHEBI:29105"/>
    </ligand>
</feature>
<keyword evidence="7 8" id="KW-0539">Nucleus</keyword>
<feature type="binding site" evidence="9">
    <location>
        <position position="377"/>
    </location>
    <ligand>
        <name>Zn(2+)</name>
        <dbReference type="ChEBI" id="CHEBI:29105"/>
    </ligand>
</feature>
<evidence type="ECO:0000313" key="15">
    <source>
        <dbReference type="Proteomes" id="UP000279271"/>
    </source>
</evidence>
<keyword evidence="3" id="KW-0540">Nuclease</keyword>
<dbReference type="InterPro" id="IPR036283">
    <property type="entry name" value="NOB1_Zf-like_sf"/>
</dbReference>
<keyword evidence="5" id="KW-0378">Hydrolase</keyword>
<dbReference type="GO" id="GO:0004521">
    <property type="term" value="F:RNA endonuclease activity"/>
    <property type="evidence" value="ECO:0007669"/>
    <property type="project" value="UniProtKB-UniRule"/>
</dbReference>
<dbReference type="GO" id="GO:0016787">
    <property type="term" value="F:hydrolase activity"/>
    <property type="evidence" value="ECO:0007669"/>
    <property type="project" value="UniProtKB-KW"/>
</dbReference>
<evidence type="ECO:0000313" key="13">
    <source>
        <dbReference type="EMBL" id="JAT71356.1"/>
    </source>
</evidence>
<evidence type="ECO:0000259" key="12">
    <source>
        <dbReference type="Pfam" id="PF17146"/>
    </source>
</evidence>
<dbReference type="Gene3D" id="6.20.210.10">
    <property type="entry name" value="Nin one binding (NOB1), Zn-ribbon-like"/>
    <property type="match status" value="1"/>
</dbReference>
<dbReference type="EMBL" id="GDKF01007266">
    <property type="protein sequence ID" value="JAT71356.1"/>
    <property type="molecule type" value="Transcribed_RNA"/>
</dbReference>
<gene>
    <name evidence="14" type="ORF">APUTEX25_003356</name>
    <name evidence="13" type="ORF">g.68196</name>
</gene>